<evidence type="ECO:0000256" key="2">
    <source>
        <dbReference type="ARBA" id="ARBA00009010"/>
    </source>
</evidence>
<comment type="caution">
    <text evidence="12">The sequence shown here is derived from an EMBL/GenBank/DDBJ whole genome shotgun (WGS) entry which is preliminary data.</text>
</comment>
<feature type="compositionally biased region" description="Pro residues" evidence="10">
    <location>
        <begin position="32"/>
        <end position="44"/>
    </location>
</feature>
<keyword evidence="13" id="KW-1185">Reference proteome</keyword>
<feature type="compositionally biased region" description="Polar residues" evidence="10">
    <location>
        <begin position="405"/>
        <end position="415"/>
    </location>
</feature>
<feature type="transmembrane region" description="Helical" evidence="11">
    <location>
        <begin position="235"/>
        <end position="257"/>
    </location>
</feature>
<evidence type="ECO:0008006" key="14">
    <source>
        <dbReference type="Google" id="ProtNLM"/>
    </source>
</evidence>
<dbReference type="GO" id="GO:0034737">
    <property type="term" value="F:ergosterol O-acyltransferase activity"/>
    <property type="evidence" value="ECO:0007669"/>
    <property type="project" value="TreeGrafter"/>
</dbReference>
<evidence type="ECO:0000256" key="4">
    <source>
        <dbReference type="ARBA" id="ARBA00022692"/>
    </source>
</evidence>
<dbReference type="EMBL" id="RWJN01000002">
    <property type="protein sequence ID" value="TCD71824.1"/>
    <property type="molecule type" value="Genomic_DNA"/>
</dbReference>
<feature type="transmembrane region" description="Helical" evidence="11">
    <location>
        <begin position="517"/>
        <end position="538"/>
    </location>
</feature>
<comment type="function">
    <text evidence="9">Sterol O-acyltransferase that catalyzes the formation of stery esters.</text>
</comment>
<dbReference type="AlphaFoldDB" id="A0A4R0S4A3"/>
<dbReference type="STRING" id="92696.A0A4R0S4A3"/>
<dbReference type="OrthoDB" id="10039049at2759"/>
<evidence type="ECO:0000256" key="6">
    <source>
        <dbReference type="ARBA" id="ARBA00022989"/>
    </source>
</evidence>
<evidence type="ECO:0000256" key="8">
    <source>
        <dbReference type="ARBA" id="ARBA00023315"/>
    </source>
</evidence>
<feature type="compositionally biased region" description="Polar residues" evidence="10">
    <location>
        <begin position="380"/>
        <end position="391"/>
    </location>
</feature>
<name>A0A4R0S4A3_9APHY</name>
<evidence type="ECO:0000256" key="5">
    <source>
        <dbReference type="ARBA" id="ARBA00022824"/>
    </source>
</evidence>
<evidence type="ECO:0000256" key="7">
    <source>
        <dbReference type="ARBA" id="ARBA00023136"/>
    </source>
</evidence>
<comment type="similarity">
    <text evidence="2">Belongs to the membrane-bound acyltransferase family. Sterol o-acyltransferase subfamily.</text>
</comment>
<feature type="transmembrane region" description="Helical" evidence="11">
    <location>
        <begin position="163"/>
        <end position="182"/>
    </location>
</feature>
<comment type="subcellular location">
    <subcellularLocation>
        <location evidence="1">Endoplasmic reticulum membrane</location>
        <topology evidence="1">Multi-pass membrane protein</topology>
    </subcellularLocation>
</comment>
<feature type="region of interest" description="Disordered" evidence="10">
    <location>
        <begin position="330"/>
        <end position="353"/>
    </location>
</feature>
<evidence type="ECO:0000256" key="3">
    <source>
        <dbReference type="ARBA" id="ARBA00022679"/>
    </source>
</evidence>
<feature type="compositionally biased region" description="Polar residues" evidence="10">
    <location>
        <begin position="424"/>
        <end position="433"/>
    </location>
</feature>
<feature type="compositionally biased region" description="Low complexity" evidence="10">
    <location>
        <begin position="334"/>
        <end position="343"/>
    </location>
</feature>
<accession>A0A4R0S4A3</accession>
<feature type="transmembrane region" description="Helical" evidence="11">
    <location>
        <begin position="558"/>
        <end position="577"/>
    </location>
</feature>
<dbReference type="InterPro" id="IPR004299">
    <property type="entry name" value="MBOAT_fam"/>
</dbReference>
<dbReference type="PANTHER" id="PTHR10408">
    <property type="entry name" value="STEROL O-ACYLTRANSFERASE"/>
    <property type="match status" value="1"/>
</dbReference>
<dbReference type="PANTHER" id="PTHR10408:SF9">
    <property type="entry name" value="STEROL O-ACYLTRANSFERASE 2-RELATED"/>
    <property type="match status" value="1"/>
</dbReference>
<feature type="transmembrane region" description="Helical" evidence="11">
    <location>
        <begin position="656"/>
        <end position="674"/>
    </location>
</feature>
<feature type="compositionally biased region" description="Basic and acidic residues" evidence="10">
    <location>
        <begin position="1"/>
        <end position="16"/>
    </location>
</feature>
<keyword evidence="5" id="KW-0256">Endoplasmic reticulum</keyword>
<proteinExistence type="inferred from homology"/>
<sequence length="706" mass="78977">MTHDRRARHPSDDAGRLKTRQTLERVASPALSPSPPPHRLPPSSSPSSTSSTPSLSAAAASDLQQPWGQCKPATRHASLMNLPHPIRRQNSAPHLANGDAHIPPHAVRQSSGAIETDKGTIYVSKPFRSGTSKKLKAMITFTPRKSHFDIENDSSRRNEFRGFFTLFWMSLFLSALSTYVRSIDATGMPLPFDFFNLFSRDALNLALSDFAVVLSTFIAMPFIQAVSKGYIRYYWIGVAMQHVAQMTLLLGVIKWTFQRNWPWVQSGYLTLHTLVMIMKVHSYVSTNGYLAHVNAQAQATIKRLHALAEKSDGSYEAAITTAQAHRKKLDEEAAATAASSSTEVSQNGTPMVPEGVTATYIDAAAAVEIRQQMHLPTPSSPMKNSATSNSPRAPPPPSLKMLSPDLSSNHATPSDNALADAGKLQTTGTSVLDPQSVRKPNSPHPLCDHPDEKIAGLAKEYTEMEGELVSTGPAYVRWPENVTYKNYAVYLLIPTLVYELEYPRTDRIRPLYVFEKTVATFGTFALLYTVTESFIIPLTPNPEQSFWRSLLDLSIPFMVAYLLLFYIIFECICNGFAELSYFADRQFYDDWWNSTSWDEFSRKWNKPVHTFLLRHVYASTMSSYKISRQSAMFLTFLLSAAVHELVMAIVTKKIRMYLFTLQLIQIPLIAVGRLPIIKRNKLMGNIVFWCGLYAGFPLLCVAYCAY</sequence>
<evidence type="ECO:0000256" key="10">
    <source>
        <dbReference type="SAM" id="MobiDB-lite"/>
    </source>
</evidence>
<keyword evidence="8" id="KW-0012">Acyltransferase</keyword>
<keyword evidence="3" id="KW-0808">Transferase</keyword>
<keyword evidence="7 11" id="KW-0472">Membrane</keyword>
<feature type="transmembrane region" description="Helical" evidence="11">
    <location>
        <begin position="631"/>
        <end position="650"/>
    </location>
</feature>
<reference evidence="12 13" key="1">
    <citation type="submission" date="2018-11" db="EMBL/GenBank/DDBJ databases">
        <title>Genome assembly of Steccherinum ochraceum LE-BIN_3174, the white-rot fungus of the Steccherinaceae family (The Residual Polyporoid clade, Polyporales, Basidiomycota).</title>
        <authorList>
            <person name="Fedorova T.V."/>
            <person name="Glazunova O.A."/>
            <person name="Landesman E.O."/>
            <person name="Moiseenko K.V."/>
            <person name="Psurtseva N.V."/>
            <person name="Savinova O.S."/>
            <person name="Shakhova N.V."/>
            <person name="Tyazhelova T.V."/>
            <person name="Vasina D.V."/>
        </authorList>
    </citation>
    <scope>NUCLEOTIDE SEQUENCE [LARGE SCALE GENOMIC DNA]</scope>
    <source>
        <strain evidence="12 13">LE-BIN_3174</strain>
    </source>
</reference>
<dbReference type="Pfam" id="PF03062">
    <property type="entry name" value="MBOAT"/>
    <property type="match status" value="1"/>
</dbReference>
<feature type="compositionally biased region" description="Low complexity" evidence="10">
    <location>
        <begin position="45"/>
        <end position="61"/>
    </location>
</feature>
<dbReference type="Proteomes" id="UP000292702">
    <property type="component" value="Unassembled WGS sequence"/>
</dbReference>
<evidence type="ECO:0000256" key="11">
    <source>
        <dbReference type="SAM" id="Phobius"/>
    </source>
</evidence>
<evidence type="ECO:0000313" key="13">
    <source>
        <dbReference type="Proteomes" id="UP000292702"/>
    </source>
</evidence>
<feature type="transmembrane region" description="Helical" evidence="11">
    <location>
        <begin position="686"/>
        <end position="705"/>
    </location>
</feature>
<evidence type="ECO:0000256" key="1">
    <source>
        <dbReference type="ARBA" id="ARBA00004477"/>
    </source>
</evidence>
<feature type="transmembrane region" description="Helical" evidence="11">
    <location>
        <begin position="202"/>
        <end position="223"/>
    </location>
</feature>
<dbReference type="GO" id="GO:0005789">
    <property type="term" value="C:endoplasmic reticulum membrane"/>
    <property type="evidence" value="ECO:0007669"/>
    <property type="project" value="UniProtKB-SubCell"/>
</dbReference>
<protein>
    <recommendedName>
        <fullName evidence="14">O-acyltransferase</fullName>
    </recommendedName>
</protein>
<evidence type="ECO:0000313" key="12">
    <source>
        <dbReference type="EMBL" id="TCD71824.1"/>
    </source>
</evidence>
<keyword evidence="6 11" id="KW-1133">Transmembrane helix</keyword>
<organism evidence="12 13">
    <name type="scientific">Steccherinum ochraceum</name>
    <dbReference type="NCBI Taxonomy" id="92696"/>
    <lineage>
        <taxon>Eukaryota</taxon>
        <taxon>Fungi</taxon>
        <taxon>Dikarya</taxon>
        <taxon>Basidiomycota</taxon>
        <taxon>Agaricomycotina</taxon>
        <taxon>Agaricomycetes</taxon>
        <taxon>Polyporales</taxon>
        <taxon>Steccherinaceae</taxon>
        <taxon>Steccherinum</taxon>
    </lineage>
</organism>
<feature type="region of interest" description="Disordered" evidence="10">
    <location>
        <begin position="375"/>
        <end position="450"/>
    </location>
</feature>
<dbReference type="GO" id="GO:0008204">
    <property type="term" value="P:ergosterol metabolic process"/>
    <property type="evidence" value="ECO:0007669"/>
    <property type="project" value="TreeGrafter"/>
</dbReference>
<feature type="region of interest" description="Disordered" evidence="10">
    <location>
        <begin position="87"/>
        <end position="113"/>
    </location>
</feature>
<evidence type="ECO:0000256" key="9">
    <source>
        <dbReference type="ARBA" id="ARBA00023568"/>
    </source>
</evidence>
<keyword evidence="4 11" id="KW-0812">Transmembrane</keyword>
<dbReference type="InterPro" id="IPR014371">
    <property type="entry name" value="Oat_ACAT_DAG_ARE"/>
</dbReference>
<feature type="region of interest" description="Disordered" evidence="10">
    <location>
        <begin position="1"/>
        <end position="69"/>
    </location>
</feature>
<gene>
    <name evidence="12" type="ORF">EIP91_003167</name>
</gene>